<proteinExistence type="predicted"/>
<dbReference type="Gene3D" id="3.30.450.180">
    <property type="match status" value="1"/>
</dbReference>
<dbReference type="SMART" id="SM00530">
    <property type="entry name" value="HTH_XRE"/>
    <property type="match status" value="1"/>
</dbReference>
<evidence type="ECO:0000259" key="1">
    <source>
        <dbReference type="PROSITE" id="PS50943"/>
    </source>
</evidence>
<dbReference type="GO" id="GO:0003677">
    <property type="term" value="F:DNA binding"/>
    <property type="evidence" value="ECO:0007669"/>
    <property type="project" value="InterPro"/>
</dbReference>
<dbReference type="InterPro" id="IPR041413">
    <property type="entry name" value="MLTR_LBD"/>
</dbReference>
<dbReference type="PANTHER" id="PTHR35010">
    <property type="entry name" value="BLL4672 PROTEIN-RELATED"/>
    <property type="match status" value="1"/>
</dbReference>
<gene>
    <name evidence="2" type="ORF">C1J01_01580</name>
</gene>
<dbReference type="CDD" id="cd00093">
    <property type="entry name" value="HTH_XRE"/>
    <property type="match status" value="1"/>
</dbReference>
<accession>A0A2W2G8Z0</accession>
<dbReference type="InterPro" id="IPR010982">
    <property type="entry name" value="Lambda_DNA-bd_dom_sf"/>
</dbReference>
<organism evidence="2 3">
    <name type="scientific">Nonomuraea aridisoli</name>
    <dbReference type="NCBI Taxonomy" id="2070368"/>
    <lineage>
        <taxon>Bacteria</taxon>
        <taxon>Bacillati</taxon>
        <taxon>Actinomycetota</taxon>
        <taxon>Actinomycetes</taxon>
        <taxon>Streptosporangiales</taxon>
        <taxon>Streptosporangiaceae</taxon>
        <taxon>Nonomuraea</taxon>
    </lineage>
</organism>
<dbReference type="OrthoDB" id="4336585at2"/>
<dbReference type="Gene3D" id="1.10.260.40">
    <property type="entry name" value="lambda repressor-like DNA-binding domains"/>
    <property type="match status" value="1"/>
</dbReference>
<dbReference type="SUPFAM" id="SSF47413">
    <property type="entry name" value="lambda repressor-like DNA-binding domains"/>
    <property type="match status" value="1"/>
</dbReference>
<dbReference type="Proteomes" id="UP000249304">
    <property type="component" value="Unassembled WGS sequence"/>
</dbReference>
<dbReference type="Pfam" id="PF13560">
    <property type="entry name" value="HTH_31"/>
    <property type="match status" value="1"/>
</dbReference>
<evidence type="ECO:0000313" key="2">
    <source>
        <dbReference type="EMBL" id="PZG23344.1"/>
    </source>
</evidence>
<sequence>MTANRLGEFLRARRAAADPADHGLPTGQRRTPGLRREEVAMLAGVSTDYYIRLEQGRDKHPSPQVVEALAGALRLSADATDHLRTLAGPVQPRRRATRTEYADAGLIRLMDGWHTTPALIFDRYLNQLAANPLGEALFDWMGEETNVITSVFLLPAARTFYRDWELTAENCVAALRATAGDDLDDPALRALVGELSLKSADFARLWARHDVRGKTTEIKRFHHHLVGDLELSYQSLTVNSSPGQQLLVYQAEPGSPSADALAMLGSYRLPAARTAEERQG</sequence>
<keyword evidence="3" id="KW-1185">Reference proteome</keyword>
<comment type="caution">
    <text evidence="2">The sequence shown here is derived from an EMBL/GenBank/DDBJ whole genome shotgun (WGS) entry which is preliminary data.</text>
</comment>
<protein>
    <submittedName>
        <fullName evidence="2">XRE family transcriptional regulator</fullName>
    </submittedName>
</protein>
<dbReference type="EMBL" id="POUD01000003">
    <property type="protein sequence ID" value="PZG23344.1"/>
    <property type="molecule type" value="Genomic_DNA"/>
</dbReference>
<name>A0A2W2G8Z0_9ACTN</name>
<dbReference type="PANTHER" id="PTHR35010:SF2">
    <property type="entry name" value="BLL4672 PROTEIN"/>
    <property type="match status" value="1"/>
</dbReference>
<dbReference type="InterPro" id="IPR001387">
    <property type="entry name" value="Cro/C1-type_HTH"/>
</dbReference>
<dbReference type="AlphaFoldDB" id="A0A2W2G8Z0"/>
<dbReference type="Pfam" id="PF17765">
    <property type="entry name" value="MLTR_LBD"/>
    <property type="match status" value="1"/>
</dbReference>
<feature type="domain" description="HTH cro/C1-type" evidence="1">
    <location>
        <begin position="33"/>
        <end position="80"/>
    </location>
</feature>
<dbReference type="RefSeq" id="WP_111175236.1">
    <property type="nucleotide sequence ID" value="NZ_POUD01000003.1"/>
</dbReference>
<evidence type="ECO:0000313" key="3">
    <source>
        <dbReference type="Proteomes" id="UP000249304"/>
    </source>
</evidence>
<reference evidence="2 3" key="1">
    <citation type="submission" date="2018-01" db="EMBL/GenBank/DDBJ databases">
        <title>Draft genome sequence of Nonomuraea sp. KC333.</title>
        <authorList>
            <person name="Sahin N."/>
            <person name="Saygin H."/>
            <person name="Ay H."/>
        </authorList>
    </citation>
    <scope>NUCLEOTIDE SEQUENCE [LARGE SCALE GENOMIC DNA]</scope>
    <source>
        <strain evidence="2 3">KC333</strain>
    </source>
</reference>
<dbReference type="PROSITE" id="PS50943">
    <property type="entry name" value="HTH_CROC1"/>
    <property type="match status" value="1"/>
</dbReference>